<dbReference type="EC" id="1.8.4.11" evidence="1"/>
<keyword evidence="7" id="KW-1185">Reference proteome</keyword>
<evidence type="ECO:0000256" key="2">
    <source>
        <dbReference type="ARBA" id="ARBA00023002"/>
    </source>
</evidence>
<dbReference type="Pfam" id="PF01625">
    <property type="entry name" value="PMSR"/>
    <property type="match status" value="1"/>
</dbReference>
<feature type="domain" description="Peptide methionine sulphoxide reductase MsrA" evidence="5">
    <location>
        <begin position="3"/>
        <end position="136"/>
    </location>
</feature>
<evidence type="ECO:0000313" key="7">
    <source>
        <dbReference type="Proteomes" id="UP000070529"/>
    </source>
</evidence>
<comment type="catalytic activity">
    <reaction evidence="3">
        <text>L-methionyl-[protein] + [thioredoxin]-disulfide + H2O = L-methionyl-(S)-S-oxide-[protein] + [thioredoxin]-dithiol</text>
        <dbReference type="Rhea" id="RHEA:14217"/>
        <dbReference type="Rhea" id="RHEA-COMP:10698"/>
        <dbReference type="Rhea" id="RHEA-COMP:10700"/>
        <dbReference type="Rhea" id="RHEA-COMP:12313"/>
        <dbReference type="Rhea" id="RHEA-COMP:12315"/>
        <dbReference type="ChEBI" id="CHEBI:15377"/>
        <dbReference type="ChEBI" id="CHEBI:16044"/>
        <dbReference type="ChEBI" id="CHEBI:29950"/>
        <dbReference type="ChEBI" id="CHEBI:44120"/>
        <dbReference type="ChEBI" id="CHEBI:50058"/>
        <dbReference type="EC" id="1.8.4.11"/>
    </reaction>
</comment>
<dbReference type="PANTHER" id="PTHR43774">
    <property type="entry name" value="PEPTIDE METHIONINE SULFOXIDE REDUCTASE"/>
    <property type="match status" value="1"/>
</dbReference>
<dbReference type="GO" id="GO:0008113">
    <property type="term" value="F:peptide-methionine (S)-S-oxide reductase activity"/>
    <property type="evidence" value="ECO:0007669"/>
    <property type="project" value="UniProtKB-EC"/>
</dbReference>
<dbReference type="InterPro" id="IPR036509">
    <property type="entry name" value="Met_Sox_Rdtase_MsrA_sf"/>
</dbReference>
<comment type="catalytic activity">
    <reaction evidence="4">
        <text>[thioredoxin]-disulfide + L-methionine + H2O = L-methionine (S)-S-oxide + [thioredoxin]-dithiol</text>
        <dbReference type="Rhea" id="RHEA:19993"/>
        <dbReference type="Rhea" id="RHEA-COMP:10698"/>
        <dbReference type="Rhea" id="RHEA-COMP:10700"/>
        <dbReference type="ChEBI" id="CHEBI:15377"/>
        <dbReference type="ChEBI" id="CHEBI:29950"/>
        <dbReference type="ChEBI" id="CHEBI:50058"/>
        <dbReference type="ChEBI" id="CHEBI:57844"/>
        <dbReference type="ChEBI" id="CHEBI:58772"/>
        <dbReference type="EC" id="1.8.4.11"/>
    </reaction>
</comment>
<evidence type="ECO:0000313" key="6">
    <source>
        <dbReference type="EMBL" id="KXF79909.1"/>
    </source>
</evidence>
<proteinExistence type="predicted"/>
<dbReference type="EMBL" id="LNTY01000059">
    <property type="protein sequence ID" value="KXF79909.1"/>
    <property type="molecule type" value="Genomic_DNA"/>
</dbReference>
<sequence>MYIAVSGTCYWCMEAVFRSLNGVSRVEQGFVKSSSGQHCEAVFCFVDVSSLSLKDFVGVHLATHASTSNHSGRAKYPSAIYPVSPNDEALVTAALRKCEKAFDEPVITEIRPFVAFYPTKNTQQDYFWRQPEKPFCQRTIFPKLQALALSHPHLLSVTASEFIQGTLSAR</sequence>
<dbReference type="OrthoDB" id="4174719at2"/>
<dbReference type="Proteomes" id="UP000070529">
    <property type="component" value="Unassembled WGS sequence"/>
</dbReference>
<dbReference type="Gene3D" id="3.30.1060.10">
    <property type="entry name" value="Peptide methionine sulphoxide reductase MsrA"/>
    <property type="match status" value="1"/>
</dbReference>
<dbReference type="PANTHER" id="PTHR43774:SF1">
    <property type="entry name" value="PEPTIDE METHIONINE SULFOXIDE REDUCTASE MSRA 2"/>
    <property type="match status" value="1"/>
</dbReference>
<dbReference type="RefSeq" id="WP_067419853.1">
    <property type="nucleotide sequence ID" value="NZ_LNTY01000059.1"/>
</dbReference>
<evidence type="ECO:0000256" key="4">
    <source>
        <dbReference type="ARBA" id="ARBA00048782"/>
    </source>
</evidence>
<protein>
    <recommendedName>
        <fullName evidence="1">peptide-methionine (S)-S-oxide reductase</fullName>
        <ecNumber evidence="1">1.8.4.11</ecNumber>
    </recommendedName>
</protein>
<dbReference type="InterPro" id="IPR002569">
    <property type="entry name" value="Met_Sox_Rdtase_MsrA_dom"/>
</dbReference>
<evidence type="ECO:0000259" key="5">
    <source>
        <dbReference type="Pfam" id="PF01625"/>
    </source>
</evidence>
<evidence type="ECO:0000256" key="3">
    <source>
        <dbReference type="ARBA" id="ARBA00047806"/>
    </source>
</evidence>
<comment type="caution">
    <text evidence="6">The sequence shown here is derived from an EMBL/GenBank/DDBJ whole genome shotgun (WGS) entry which is preliminary data.</text>
</comment>
<dbReference type="STRING" id="294935.ATN88_11675"/>
<dbReference type="SUPFAM" id="SSF55068">
    <property type="entry name" value="Peptide methionine sulfoxide reductase"/>
    <property type="match status" value="1"/>
</dbReference>
<keyword evidence="2" id="KW-0560">Oxidoreductase</keyword>
<dbReference type="AlphaFoldDB" id="A0A135I386"/>
<evidence type="ECO:0000256" key="1">
    <source>
        <dbReference type="ARBA" id="ARBA00012502"/>
    </source>
</evidence>
<name>A0A135I386_9GAMM</name>
<organism evidence="6 7">
    <name type="scientific">Enterovibrio coralii</name>
    <dbReference type="NCBI Taxonomy" id="294935"/>
    <lineage>
        <taxon>Bacteria</taxon>
        <taxon>Pseudomonadati</taxon>
        <taxon>Pseudomonadota</taxon>
        <taxon>Gammaproteobacteria</taxon>
        <taxon>Vibrionales</taxon>
        <taxon>Vibrionaceae</taxon>
        <taxon>Enterovibrio</taxon>
    </lineage>
</organism>
<accession>A0A135I386</accession>
<reference evidence="6 7" key="1">
    <citation type="submission" date="2015-11" db="EMBL/GenBank/DDBJ databases">
        <title>Genomic Taxonomy of the Vibrionaceae.</title>
        <authorList>
            <person name="Gomez-Gil B."/>
            <person name="Enciso-Ibarra J."/>
        </authorList>
    </citation>
    <scope>NUCLEOTIDE SEQUENCE [LARGE SCALE GENOMIC DNA]</scope>
    <source>
        <strain evidence="6 7">CAIM 912</strain>
    </source>
</reference>
<gene>
    <name evidence="6" type="ORF">ATN88_11675</name>
</gene>